<accession>A0A926DEE2</accession>
<dbReference type="AlphaFoldDB" id="A0A926DEE2"/>
<reference evidence="6" key="1">
    <citation type="submission" date="2020-08" db="EMBL/GenBank/DDBJ databases">
        <title>Genome public.</title>
        <authorList>
            <person name="Liu C."/>
            <person name="Sun Q."/>
        </authorList>
    </citation>
    <scope>NUCLEOTIDE SEQUENCE</scope>
    <source>
        <strain evidence="6">BX7</strain>
    </source>
</reference>
<dbReference type="SMART" id="SM01005">
    <property type="entry name" value="Ala_racemase_C"/>
    <property type="match status" value="1"/>
</dbReference>
<dbReference type="Pfam" id="PF00842">
    <property type="entry name" value="Ala_racemase_C"/>
    <property type="match status" value="1"/>
</dbReference>
<dbReference type="PANTHER" id="PTHR30511">
    <property type="entry name" value="ALANINE RACEMASE"/>
    <property type="match status" value="1"/>
</dbReference>
<feature type="domain" description="Alanine racemase C-terminal" evidence="5">
    <location>
        <begin position="236"/>
        <end position="365"/>
    </location>
</feature>
<dbReference type="InterPro" id="IPR000821">
    <property type="entry name" value="Ala_racemase"/>
</dbReference>
<protein>
    <submittedName>
        <fullName evidence="6">Alanine racemase</fullName>
        <ecNumber evidence="6">5.1.1.1</ecNumber>
    </submittedName>
</protein>
<dbReference type="GO" id="GO:0008784">
    <property type="term" value="F:alanine racemase activity"/>
    <property type="evidence" value="ECO:0007669"/>
    <property type="project" value="UniProtKB-EC"/>
</dbReference>
<dbReference type="InterPro" id="IPR009006">
    <property type="entry name" value="Ala_racemase/Decarboxylase_C"/>
</dbReference>
<sequence>MNRLVVKREDLAANIGIVREAVGQTPIIGVVKGDGYGLSAVPFARELLQNGVTTLAVSRVEEAVELRENDIESEILVMSPTSLEGEAQKIIDYRLTAAVGSLAGGILLNNLAAAKNVRVKAHLKLDTGFGRYGFLPEETDKLIDLVQSFTHVDVTGVFSHFSSSFERKKKTVSAQLTLFLDMVKKLKDAGIDPGVQHIANSCAALRFPETRLSAVRVGSAFLGRLPVKNRWKLRRIAWLECELDEVRHLPAGHNIGYTNIYKTKAVTKTAVVTLGYGDGLGVEKSKDAFRFIDKVRYTWKSVKRFLRRHNELWCTVGGKRCYTAGRLGLTNTVVDVTGVECKPGDVARFECNPLLISQRVERVYE</sequence>
<evidence type="ECO:0000256" key="1">
    <source>
        <dbReference type="ARBA" id="ARBA00001933"/>
    </source>
</evidence>
<evidence type="ECO:0000256" key="4">
    <source>
        <dbReference type="PIRSR" id="PIRSR600821-50"/>
    </source>
</evidence>
<dbReference type="Gene3D" id="3.20.20.10">
    <property type="entry name" value="Alanine racemase"/>
    <property type="match status" value="1"/>
</dbReference>
<dbReference type="EMBL" id="JACRSP010000002">
    <property type="protein sequence ID" value="MBC8536274.1"/>
    <property type="molecule type" value="Genomic_DNA"/>
</dbReference>
<dbReference type="InterPro" id="IPR001608">
    <property type="entry name" value="Ala_racemase_N"/>
</dbReference>
<dbReference type="Proteomes" id="UP000620366">
    <property type="component" value="Unassembled WGS sequence"/>
</dbReference>
<organism evidence="6 7">
    <name type="scientific">Feifania hominis</name>
    <dbReference type="NCBI Taxonomy" id="2763660"/>
    <lineage>
        <taxon>Bacteria</taxon>
        <taxon>Bacillati</taxon>
        <taxon>Bacillota</taxon>
        <taxon>Clostridia</taxon>
        <taxon>Eubacteriales</taxon>
        <taxon>Feifaniaceae</taxon>
        <taxon>Feifania</taxon>
    </lineage>
</organism>
<feature type="modified residue" description="N6-(pyridoxal phosphate)lysine" evidence="4">
    <location>
        <position position="32"/>
    </location>
</feature>
<name>A0A926DEE2_9FIRM</name>
<keyword evidence="3 6" id="KW-0413">Isomerase</keyword>
<evidence type="ECO:0000256" key="2">
    <source>
        <dbReference type="ARBA" id="ARBA00022898"/>
    </source>
</evidence>
<dbReference type="RefSeq" id="WP_249300032.1">
    <property type="nucleotide sequence ID" value="NZ_JACRSP010000002.1"/>
</dbReference>
<proteinExistence type="predicted"/>
<dbReference type="PRINTS" id="PR00992">
    <property type="entry name" value="ALARACEMASE"/>
</dbReference>
<keyword evidence="7" id="KW-1185">Reference proteome</keyword>
<dbReference type="GO" id="GO:0005829">
    <property type="term" value="C:cytosol"/>
    <property type="evidence" value="ECO:0007669"/>
    <property type="project" value="TreeGrafter"/>
</dbReference>
<dbReference type="SUPFAM" id="SSF51419">
    <property type="entry name" value="PLP-binding barrel"/>
    <property type="match status" value="1"/>
</dbReference>
<dbReference type="GO" id="GO:0006522">
    <property type="term" value="P:alanine metabolic process"/>
    <property type="evidence" value="ECO:0007669"/>
    <property type="project" value="InterPro"/>
</dbReference>
<dbReference type="InterPro" id="IPR029066">
    <property type="entry name" value="PLP-binding_barrel"/>
</dbReference>
<evidence type="ECO:0000313" key="6">
    <source>
        <dbReference type="EMBL" id="MBC8536274.1"/>
    </source>
</evidence>
<dbReference type="Gene3D" id="2.40.37.10">
    <property type="entry name" value="Lyase, Ornithine Decarboxylase, Chain A, domain 1"/>
    <property type="match status" value="1"/>
</dbReference>
<dbReference type="NCBIfam" id="TIGR00492">
    <property type="entry name" value="alr"/>
    <property type="match status" value="1"/>
</dbReference>
<dbReference type="Pfam" id="PF01168">
    <property type="entry name" value="Ala_racemase_N"/>
    <property type="match status" value="1"/>
</dbReference>
<evidence type="ECO:0000259" key="5">
    <source>
        <dbReference type="SMART" id="SM01005"/>
    </source>
</evidence>
<keyword evidence="2 4" id="KW-0663">Pyridoxal phosphate</keyword>
<dbReference type="CDD" id="cd00430">
    <property type="entry name" value="PLPDE_III_AR"/>
    <property type="match status" value="1"/>
</dbReference>
<dbReference type="FunFam" id="3.20.20.10:FF:000002">
    <property type="entry name" value="Alanine racemase"/>
    <property type="match status" value="1"/>
</dbReference>
<dbReference type="SUPFAM" id="SSF50621">
    <property type="entry name" value="Alanine racemase C-terminal domain-like"/>
    <property type="match status" value="1"/>
</dbReference>
<dbReference type="InterPro" id="IPR011079">
    <property type="entry name" value="Ala_racemase_C"/>
</dbReference>
<dbReference type="GO" id="GO:0030170">
    <property type="term" value="F:pyridoxal phosphate binding"/>
    <property type="evidence" value="ECO:0007669"/>
    <property type="project" value="TreeGrafter"/>
</dbReference>
<evidence type="ECO:0000313" key="7">
    <source>
        <dbReference type="Proteomes" id="UP000620366"/>
    </source>
</evidence>
<dbReference type="EC" id="5.1.1.1" evidence="6"/>
<evidence type="ECO:0000256" key="3">
    <source>
        <dbReference type="ARBA" id="ARBA00023235"/>
    </source>
</evidence>
<dbReference type="PANTHER" id="PTHR30511:SF0">
    <property type="entry name" value="ALANINE RACEMASE, CATABOLIC-RELATED"/>
    <property type="match status" value="1"/>
</dbReference>
<comment type="caution">
    <text evidence="6">The sequence shown here is derived from an EMBL/GenBank/DDBJ whole genome shotgun (WGS) entry which is preliminary data.</text>
</comment>
<comment type="cofactor">
    <cofactor evidence="1 4">
        <name>pyridoxal 5'-phosphate</name>
        <dbReference type="ChEBI" id="CHEBI:597326"/>
    </cofactor>
</comment>
<gene>
    <name evidence="6" type="primary">alr</name>
    <name evidence="6" type="ORF">H8695_06150</name>
</gene>